<dbReference type="InterPro" id="IPR046338">
    <property type="entry name" value="GAIN_dom_sf"/>
</dbReference>
<dbReference type="SMART" id="SM00303">
    <property type="entry name" value="GPS"/>
    <property type="match status" value="1"/>
</dbReference>
<feature type="transmembrane region" description="Helical" evidence="22">
    <location>
        <begin position="535"/>
        <end position="552"/>
    </location>
</feature>
<evidence type="ECO:0000256" key="22">
    <source>
        <dbReference type="SAM" id="Phobius"/>
    </source>
</evidence>
<evidence type="ECO:0000256" key="18">
    <source>
        <dbReference type="ARBA" id="ARBA00070230"/>
    </source>
</evidence>
<feature type="transmembrane region" description="Helical" evidence="22">
    <location>
        <begin position="500"/>
        <end position="523"/>
    </location>
</feature>
<feature type="domain" description="G-protein coupled receptors family 2 profile 2" evidence="25">
    <location>
        <begin position="498"/>
        <end position="744"/>
    </location>
</feature>
<evidence type="ECO:0000256" key="12">
    <source>
        <dbReference type="ARBA" id="ARBA00023157"/>
    </source>
</evidence>
<dbReference type="PROSITE" id="PS00010">
    <property type="entry name" value="ASX_HYDROXYL"/>
    <property type="match status" value="2"/>
</dbReference>
<dbReference type="Ensembl" id="ENSCAFT00020012480.1">
    <property type="protein sequence ID" value="ENSCAFP00020010753.1"/>
    <property type="gene ID" value="ENSCAFG00020008656.1"/>
</dbReference>
<dbReference type="SUPFAM" id="SSF57184">
    <property type="entry name" value="Growth factor receptor domain"/>
    <property type="match status" value="1"/>
</dbReference>
<dbReference type="Gene3D" id="1.20.1070.10">
    <property type="entry name" value="Rhodopsin 7-helix transmembrane proteins"/>
    <property type="match status" value="1"/>
</dbReference>
<evidence type="ECO:0000256" key="11">
    <source>
        <dbReference type="ARBA" id="ARBA00023136"/>
    </source>
</evidence>
<evidence type="ECO:0000256" key="17">
    <source>
        <dbReference type="ARBA" id="ARBA00063088"/>
    </source>
</evidence>
<keyword evidence="11 22" id="KW-0472">Membrane</keyword>
<dbReference type="PROSITE" id="PS01187">
    <property type="entry name" value="EGF_CA"/>
    <property type="match status" value="2"/>
</dbReference>
<dbReference type="GO" id="GO:0007189">
    <property type="term" value="P:adenylate cyclase-activating G protein-coupled receptor signaling pathway"/>
    <property type="evidence" value="ECO:0007669"/>
    <property type="project" value="TreeGrafter"/>
</dbReference>
<dbReference type="SUPFAM" id="SSF57196">
    <property type="entry name" value="EGF/Laminin"/>
    <property type="match status" value="2"/>
</dbReference>
<dbReference type="InterPro" id="IPR000152">
    <property type="entry name" value="EGF-type_Asp/Asn_hydroxyl_site"/>
</dbReference>
<dbReference type="GO" id="GO:0004930">
    <property type="term" value="F:G protein-coupled receptor activity"/>
    <property type="evidence" value="ECO:0007669"/>
    <property type="project" value="InterPro"/>
</dbReference>
<keyword evidence="12" id="KW-1015">Disulfide bond</keyword>
<feature type="domain" description="EGF-like" evidence="23">
    <location>
        <begin position="69"/>
        <end position="108"/>
    </location>
</feature>
<evidence type="ECO:0000256" key="15">
    <source>
        <dbReference type="ARBA" id="ARBA00023273"/>
    </source>
</evidence>
<evidence type="ECO:0000256" key="21">
    <source>
        <dbReference type="PROSITE-ProRule" id="PRU00076"/>
    </source>
</evidence>
<keyword evidence="10 22" id="KW-1133">Transmembrane helix</keyword>
<evidence type="ECO:0000259" key="23">
    <source>
        <dbReference type="PROSITE" id="PS50026"/>
    </source>
</evidence>
<evidence type="ECO:0000313" key="27">
    <source>
        <dbReference type="Proteomes" id="UP000694391"/>
    </source>
</evidence>
<evidence type="ECO:0000256" key="7">
    <source>
        <dbReference type="ARBA" id="ARBA00022813"/>
    </source>
</evidence>
<dbReference type="InterPro" id="IPR057244">
    <property type="entry name" value="GAIN_B"/>
</dbReference>
<evidence type="ECO:0000256" key="9">
    <source>
        <dbReference type="ARBA" id="ARBA00022889"/>
    </source>
</evidence>
<evidence type="ECO:0000256" key="8">
    <source>
        <dbReference type="ARBA" id="ARBA00022837"/>
    </source>
</evidence>
<dbReference type="PROSITE" id="PS50261">
    <property type="entry name" value="G_PROTEIN_RECEP_F2_4"/>
    <property type="match status" value="1"/>
</dbReference>
<feature type="transmembrane region" description="Helical" evidence="22">
    <location>
        <begin position="608"/>
        <end position="626"/>
    </location>
</feature>
<dbReference type="InterPro" id="IPR001881">
    <property type="entry name" value="EGF-like_Ca-bd_dom"/>
</dbReference>
<keyword evidence="15" id="KW-0966">Cell projection</keyword>
<keyword evidence="8" id="KW-0106">Calcium</keyword>
<protein>
    <recommendedName>
        <fullName evidence="18">Adhesion G protein-coupled receptor E2</fullName>
    </recommendedName>
    <alternativeName>
        <fullName evidence="20">EGF-like module receptor 2</fullName>
    </alternativeName>
    <alternativeName>
        <fullName evidence="19">EGF-like module-containing mucin-like hormone receptor-like 2</fullName>
    </alternativeName>
</protein>
<evidence type="ECO:0000313" key="26">
    <source>
        <dbReference type="Ensembl" id="ENSCAFP00020010753.1"/>
    </source>
</evidence>
<keyword evidence="27" id="KW-1185">Reference proteome</keyword>
<dbReference type="Proteomes" id="UP000694391">
    <property type="component" value="Unplaced"/>
</dbReference>
<keyword evidence="13" id="KW-0325">Glycoprotein</keyword>
<evidence type="ECO:0000256" key="6">
    <source>
        <dbReference type="ARBA" id="ARBA00022737"/>
    </source>
</evidence>
<feature type="domain" description="EGF-like" evidence="23">
    <location>
        <begin position="121"/>
        <end position="160"/>
    </location>
</feature>
<dbReference type="CDD" id="cd00054">
    <property type="entry name" value="EGF_CA"/>
    <property type="match status" value="3"/>
</dbReference>
<dbReference type="Pfam" id="PF00002">
    <property type="entry name" value="7tm_2"/>
    <property type="match status" value="1"/>
</dbReference>
<dbReference type="PROSITE" id="PS50026">
    <property type="entry name" value="EGF_3"/>
    <property type="match status" value="3"/>
</dbReference>
<dbReference type="PROSITE" id="PS00650">
    <property type="entry name" value="G_PROTEIN_RECEP_F2_2"/>
    <property type="match status" value="1"/>
</dbReference>
<dbReference type="Pfam" id="PF01825">
    <property type="entry name" value="GPS"/>
    <property type="match status" value="1"/>
</dbReference>
<dbReference type="PANTHER" id="PTHR12011:SF328">
    <property type="entry name" value="ADHESION G PROTEIN-COUPLED RECEPTOR E2"/>
    <property type="match status" value="1"/>
</dbReference>
<dbReference type="InterPro" id="IPR049883">
    <property type="entry name" value="NOTCH1_EGF-like"/>
</dbReference>
<evidence type="ECO:0000256" key="4">
    <source>
        <dbReference type="ARBA" id="ARBA00022692"/>
    </source>
</evidence>
<dbReference type="GO" id="GO:0006954">
    <property type="term" value="P:inflammatory response"/>
    <property type="evidence" value="ECO:0007669"/>
    <property type="project" value="UniProtKB-KW"/>
</dbReference>
<dbReference type="GO" id="GO:0007166">
    <property type="term" value="P:cell surface receptor signaling pathway"/>
    <property type="evidence" value="ECO:0007669"/>
    <property type="project" value="InterPro"/>
</dbReference>
<evidence type="ECO:0000256" key="2">
    <source>
        <dbReference type="ARBA" id="ARBA00022475"/>
    </source>
</evidence>
<dbReference type="GO" id="GO:0005509">
    <property type="term" value="F:calcium ion binding"/>
    <property type="evidence" value="ECO:0007669"/>
    <property type="project" value="InterPro"/>
</dbReference>
<feature type="transmembrane region" description="Helical" evidence="22">
    <location>
        <begin position="564"/>
        <end position="588"/>
    </location>
</feature>
<keyword evidence="3 21" id="KW-0245">EGF-like domain</keyword>
<keyword evidence="7" id="KW-0068">Autocatalytic cleavage</keyword>
<dbReference type="AlphaFoldDB" id="A0A8C0QXU0"/>
<dbReference type="PRINTS" id="PR01278">
    <property type="entry name" value="CD97PROTEIN"/>
</dbReference>
<accession>A0A8C0QXU0</accession>
<dbReference type="GO" id="GO:0007155">
    <property type="term" value="P:cell adhesion"/>
    <property type="evidence" value="ECO:0007669"/>
    <property type="project" value="UniProtKB-KW"/>
</dbReference>
<proteinExistence type="inferred from homology"/>
<reference evidence="26" key="2">
    <citation type="submission" date="2025-09" db="UniProtKB">
        <authorList>
            <consortium name="Ensembl"/>
        </authorList>
    </citation>
    <scope>IDENTIFICATION</scope>
</reference>
<comment type="similarity">
    <text evidence="1">Belongs to the G-protein coupled receptor 2 family. Adhesion G-protein coupled receptor (ADGR) subfamily.</text>
</comment>
<keyword evidence="4 22" id="KW-0812">Transmembrane</keyword>
<comment type="subcellular location">
    <subcellularLocation>
        <location evidence="16">Cell projection</location>
        <location evidence="16">Ruffle membrane</location>
        <topology evidence="16">Multi-pass membrane protein</topology>
    </subcellularLocation>
</comment>
<organism evidence="26 27">
    <name type="scientific">Canis lupus dingo</name>
    <name type="common">dingo</name>
    <dbReference type="NCBI Taxonomy" id="286419"/>
    <lineage>
        <taxon>Eukaryota</taxon>
        <taxon>Metazoa</taxon>
        <taxon>Chordata</taxon>
        <taxon>Craniata</taxon>
        <taxon>Vertebrata</taxon>
        <taxon>Euteleostomi</taxon>
        <taxon>Mammalia</taxon>
        <taxon>Eutheria</taxon>
        <taxon>Laurasiatheria</taxon>
        <taxon>Carnivora</taxon>
        <taxon>Caniformia</taxon>
        <taxon>Canidae</taxon>
        <taxon>Canis</taxon>
    </lineage>
</organism>
<keyword evidence="9" id="KW-0130">Cell adhesion</keyword>
<dbReference type="InterPro" id="IPR000832">
    <property type="entry name" value="GPCR_2_secretin-like"/>
</dbReference>
<comment type="subunit">
    <text evidence="17">Forms a heterodimer, consisting of a large extracellular region non-covalently linked to a seven-transmembrane moiety. Interacts with chondroitin sulfate; the interaction with chondroitin sulfate is calcium-dependent. Interacts with CD55.</text>
</comment>
<dbReference type="FunFam" id="2.10.25.10:FF:000269">
    <property type="entry name" value="Adhesion G protein-coupled receptor E2"/>
    <property type="match status" value="1"/>
</dbReference>
<evidence type="ECO:0000256" key="13">
    <source>
        <dbReference type="ARBA" id="ARBA00023180"/>
    </source>
</evidence>
<evidence type="ECO:0000259" key="24">
    <source>
        <dbReference type="PROSITE" id="PS50221"/>
    </source>
</evidence>
<dbReference type="InterPro" id="IPR017983">
    <property type="entry name" value="GPCR_2_secretin-like_CS"/>
</dbReference>
<evidence type="ECO:0000256" key="1">
    <source>
        <dbReference type="ARBA" id="ARBA00007343"/>
    </source>
</evidence>
<dbReference type="SMART" id="SM00179">
    <property type="entry name" value="EGF_CA"/>
    <property type="match status" value="3"/>
</dbReference>
<keyword evidence="5" id="KW-0732">Signal</keyword>
<dbReference type="GO" id="GO:0032587">
    <property type="term" value="C:ruffle membrane"/>
    <property type="evidence" value="ECO:0007669"/>
    <property type="project" value="UniProtKB-SubCell"/>
</dbReference>
<dbReference type="InterPro" id="IPR003056">
    <property type="entry name" value="GPCR_2_ADGRE2_ADGRE5"/>
</dbReference>
<dbReference type="InterPro" id="IPR000203">
    <property type="entry name" value="GPS"/>
</dbReference>
<dbReference type="Gene3D" id="2.60.220.50">
    <property type="match status" value="1"/>
</dbReference>
<dbReference type="Gene3D" id="2.10.25.10">
    <property type="entry name" value="Laminin"/>
    <property type="match status" value="5"/>
</dbReference>
<feature type="transmembrane region" description="Helical" evidence="22">
    <location>
        <begin position="720"/>
        <end position="743"/>
    </location>
</feature>
<dbReference type="FunFam" id="2.10.25.10:FF:000216">
    <property type="entry name" value="Adhesion G protein-coupled receptor E2"/>
    <property type="match status" value="1"/>
</dbReference>
<evidence type="ECO:0000256" key="20">
    <source>
        <dbReference type="ARBA" id="ARBA00082393"/>
    </source>
</evidence>
<feature type="domain" description="EGF-like" evidence="23">
    <location>
        <begin position="196"/>
        <end position="235"/>
    </location>
</feature>
<evidence type="ECO:0000256" key="19">
    <source>
        <dbReference type="ARBA" id="ARBA00081626"/>
    </source>
</evidence>
<dbReference type="FunFam" id="1.20.1070.10:FF:000054">
    <property type="entry name" value="Adhesion G protein-coupled receptor E3"/>
    <property type="match status" value="1"/>
</dbReference>
<evidence type="ECO:0000256" key="16">
    <source>
        <dbReference type="ARBA" id="ARBA00060478"/>
    </source>
</evidence>
<dbReference type="PROSITE" id="PS50221">
    <property type="entry name" value="GAIN_B"/>
    <property type="match status" value="1"/>
</dbReference>
<feature type="domain" description="GAIN-B" evidence="24">
    <location>
        <begin position="272"/>
        <end position="492"/>
    </location>
</feature>
<dbReference type="InterPro" id="IPR009030">
    <property type="entry name" value="Growth_fac_rcpt_cys_sf"/>
</dbReference>
<dbReference type="Pfam" id="PF07645">
    <property type="entry name" value="EGF_CA"/>
    <property type="match status" value="3"/>
</dbReference>
<dbReference type="InterPro" id="IPR000742">
    <property type="entry name" value="EGF"/>
</dbReference>
<dbReference type="SMART" id="SM00181">
    <property type="entry name" value="EGF"/>
    <property type="match status" value="4"/>
</dbReference>
<comment type="caution">
    <text evidence="21">Lacks conserved residue(s) required for the propagation of feature annotation.</text>
</comment>
<dbReference type="PANTHER" id="PTHR12011">
    <property type="entry name" value="ADHESION G-PROTEIN COUPLED RECEPTOR"/>
    <property type="match status" value="1"/>
</dbReference>
<dbReference type="GeneTree" id="ENSGT00940000164113"/>
<evidence type="ECO:0000256" key="3">
    <source>
        <dbReference type="ARBA" id="ARBA00022536"/>
    </source>
</evidence>
<feature type="transmembrane region" description="Helical" evidence="22">
    <location>
        <begin position="692"/>
        <end position="714"/>
    </location>
</feature>
<reference evidence="26" key="1">
    <citation type="submission" date="2025-08" db="UniProtKB">
        <authorList>
            <consortium name="Ensembl"/>
        </authorList>
    </citation>
    <scope>IDENTIFICATION</scope>
</reference>
<dbReference type="FunFam" id="2.10.25.10:FF:000177">
    <property type="entry name" value="Adhesion G protein-coupled receptor E2"/>
    <property type="match status" value="1"/>
</dbReference>
<evidence type="ECO:0000256" key="14">
    <source>
        <dbReference type="ARBA" id="ARBA00023198"/>
    </source>
</evidence>
<dbReference type="PRINTS" id="PR00249">
    <property type="entry name" value="GPCRSECRETIN"/>
</dbReference>
<sequence length="818" mass="91277">GGGREEDCFLHFLSFLTVVSDPTPFAPTGCARWCPPKSTCVNATTCRCSPGFSSLSGEIFSSPLESCDDIDECGPPPLVSCGRLADCQNTEGSYHCMCSPGYALASGATTFMNESENTCRDVDECQLKPRVCKSRGHLHQHQGSYTCKCPPGLSSIWVPEDIWVPHLPLFIYCRCRPGWKPVPGSPNGPNSTVCEDVDECSSWKHTCHYSTVCINTVGSYKCRCRRGWKPKPRFQDKQLNTTCEGTWSHLTPDPTPTQTHSFFFLRFIYLFLHRDFKPALAQETIQDLIQEVDELLEIPGDLEALPHSEQHCVATNLLVGLEGVLRNGVSSVLLSDVISVFMSNKVTQKLSSPVTFIFSHHVSAGAWGCGCGRRLEGAWVLGTASLPSSALRFCREVPHECIIPPGKAFASQLWICISEHQNHWLPPMLFLQSATHEPKLKVFCVFWEHSQDECGHWSTRGCTVVDSGDTSTTCQCTHLSSFAVLMAHYDVQEEDLVLPVITYVGLGLSLLCLLLAALTFLLCKAIQNTSTSLHLQLSICLFLAHLLFLMAIDRTEIKVLCSIIAGALHYLYLASFTWMLLEGLHLFLTARNLMVVNYSSVSMLMKKLMYPVGYGVPTLIVAISAASRSRLYGTRTRCWLNPEERFIWSFLGPVCTIFSVNLGFFLMTLWILKSKLSSLNSDVSTLQNTRMLTFKAIAQLFILGCTWCLGILQVGPAAHVMAYLFTIINSLQGVFIFLVYCLLSQQVREEYGKWFKGIRKTRAESEKYTLSSRAMSDVNKPMMVSKIRHCSQNTSLSDLLEYHMLTPFSNVSVQQNMP</sequence>
<evidence type="ECO:0000256" key="10">
    <source>
        <dbReference type="ARBA" id="ARBA00022989"/>
    </source>
</evidence>
<evidence type="ECO:0000259" key="25">
    <source>
        <dbReference type="PROSITE" id="PS50261"/>
    </source>
</evidence>
<dbReference type="InterPro" id="IPR017981">
    <property type="entry name" value="GPCR_2-like_7TM"/>
</dbReference>
<keyword evidence="14" id="KW-0395">Inflammatory response</keyword>
<evidence type="ECO:0000256" key="5">
    <source>
        <dbReference type="ARBA" id="ARBA00022729"/>
    </source>
</evidence>
<feature type="transmembrane region" description="Helical" evidence="22">
    <location>
        <begin position="646"/>
        <end position="672"/>
    </location>
</feature>
<keyword evidence="6" id="KW-0677">Repeat</keyword>
<name>A0A8C0QXU0_CANLU</name>
<dbReference type="InterPro" id="IPR018097">
    <property type="entry name" value="EGF_Ca-bd_CS"/>
</dbReference>
<keyword evidence="2" id="KW-1003">Cell membrane</keyword>